<keyword evidence="3" id="KW-1185">Reference proteome</keyword>
<dbReference type="Pfam" id="PF05729">
    <property type="entry name" value="NACHT"/>
    <property type="match status" value="1"/>
</dbReference>
<reference evidence="2" key="1">
    <citation type="journal article" date="2019" name="bioRxiv">
        <title>The Genome of the Zebra Mussel, Dreissena polymorpha: A Resource for Invasive Species Research.</title>
        <authorList>
            <person name="McCartney M.A."/>
            <person name="Auch B."/>
            <person name="Kono T."/>
            <person name="Mallez S."/>
            <person name="Zhang Y."/>
            <person name="Obille A."/>
            <person name="Becker A."/>
            <person name="Abrahante J.E."/>
            <person name="Garbe J."/>
            <person name="Badalamenti J.P."/>
            <person name="Herman A."/>
            <person name="Mangelson H."/>
            <person name="Liachko I."/>
            <person name="Sullivan S."/>
            <person name="Sone E.D."/>
            <person name="Koren S."/>
            <person name="Silverstein K.A.T."/>
            <person name="Beckman K.B."/>
            <person name="Gohl D.M."/>
        </authorList>
    </citation>
    <scope>NUCLEOTIDE SEQUENCE</scope>
    <source>
        <strain evidence="2">Duluth1</strain>
        <tissue evidence="2">Whole animal</tissue>
    </source>
</reference>
<evidence type="ECO:0000259" key="1">
    <source>
        <dbReference type="PROSITE" id="PS50837"/>
    </source>
</evidence>
<accession>A0A9D4DFL9</accession>
<comment type="caution">
    <text evidence="2">The sequence shown here is derived from an EMBL/GenBank/DDBJ whole genome shotgun (WGS) entry which is preliminary data.</text>
</comment>
<dbReference type="PANTHER" id="PTHR24407">
    <property type="entry name" value="PROTEIN KINASE DOMAIN-CONTAINING PROTEIN"/>
    <property type="match status" value="1"/>
</dbReference>
<dbReference type="AlphaFoldDB" id="A0A9D4DFL9"/>
<dbReference type="PANTHER" id="PTHR24407:SF14">
    <property type="entry name" value="SIR2-LIKE DOMAIN-CONTAINING PROTEIN"/>
    <property type="match status" value="1"/>
</dbReference>
<dbReference type="EMBL" id="JAIWYP010000010">
    <property type="protein sequence ID" value="KAH3748742.1"/>
    <property type="molecule type" value="Genomic_DNA"/>
</dbReference>
<gene>
    <name evidence="2" type="ORF">DPMN_183192</name>
</gene>
<dbReference type="Gene3D" id="3.40.50.300">
    <property type="entry name" value="P-loop containing nucleotide triphosphate hydrolases"/>
    <property type="match status" value="1"/>
</dbReference>
<evidence type="ECO:0000313" key="3">
    <source>
        <dbReference type="Proteomes" id="UP000828390"/>
    </source>
</evidence>
<evidence type="ECO:0000313" key="2">
    <source>
        <dbReference type="EMBL" id="KAH3748742.1"/>
    </source>
</evidence>
<name>A0A9D4DFL9_DREPO</name>
<dbReference type="InterPro" id="IPR027417">
    <property type="entry name" value="P-loop_NTPase"/>
</dbReference>
<sequence>MVLGLKWMYLLTNSRTYCTKVNNYIALLFLQGESGSGKSTFLSKLVLDWCEAISPRTEEHTATFTDVDTLNRFKFLFHIPLRDTKGQSEVAEIIKSLIIDRIYSDEEKRKEIYRLLHRIMERKTCIITMDGLNEWRDQSNEIPLPQIATSHKQCVALITTRPWKMLDQRIKDSHIDALLEVEGITSPTELVKRLLRSFQIENLNMHIDFMTYIEERKLSHVLMSPWWLTLLLRLWMDNMYLSNSVCEVNSLLLDSLFKKANTQTGFFNPPPFECLSKTSYIEPNVNILDAISKIAFHFTCTNKRYVVFTESEIRKYLSKQDLKFSLESVF</sequence>
<dbReference type="SUPFAM" id="SSF52540">
    <property type="entry name" value="P-loop containing nucleoside triphosphate hydrolases"/>
    <property type="match status" value="1"/>
</dbReference>
<reference evidence="2" key="2">
    <citation type="submission" date="2020-11" db="EMBL/GenBank/DDBJ databases">
        <authorList>
            <person name="McCartney M.A."/>
            <person name="Auch B."/>
            <person name="Kono T."/>
            <person name="Mallez S."/>
            <person name="Becker A."/>
            <person name="Gohl D.M."/>
            <person name="Silverstein K.A.T."/>
            <person name="Koren S."/>
            <person name="Bechman K.B."/>
            <person name="Herman A."/>
            <person name="Abrahante J.E."/>
            <person name="Garbe J."/>
        </authorList>
    </citation>
    <scope>NUCLEOTIDE SEQUENCE</scope>
    <source>
        <strain evidence="2">Duluth1</strain>
        <tissue evidence="2">Whole animal</tissue>
    </source>
</reference>
<feature type="domain" description="NACHT" evidence="1">
    <location>
        <begin position="26"/>
        <end position="134"/>
    </location>
</feature>
<organism evidence="2 3">
    <name type="scientific">Dreissena polymorpha</name>
    <name type="common">Zebra mussel</name>
    <name type="synonym">Mytilus polymorpha</name>
    <dbReference type="NCBI Taxonomy" id="45954"/>
    <lineage>
        <taxon>Eukaryota</taxon>
        <taxon>Metazoa</taxon>
        <taxon>Spiralia</taxon>
        <taxon>Lophotrochozoa</taxon>
        <taxon>Mollusca</taxon>
        <taxon>Bivalvia</taxon>
        <taxon>Autobranchia</taxon>
        <taxon>Heteroconchia</taxon>
        <taxon>Euheterodonta</taxon>
        <taxon>Imparidentia</taxon>
        <taxon>Neoheterodontei</taxon>
        <taxon>Myida</taxon>
        <taxon>Dreissenoidea</taxon>
        <taxon>Dreissenidae</taxon>
        <taxon>Dreissena</taxon>
    </lineage>
</organism>
<dbReference type="InterPro" id="IPR007111">
    <property type="entry name" value="NACHT_NTPase"/>
</dbReference>
<dbReference type="Proteomes" id="UP000828390">
    <property type="component" value="Unassembled WGS sequence"/>
</dbReference>
<protein>
    <recommendedName>
        <fullName evidence="1">NACHT domain-containing protein</fullName>
    </recommendedName>
</protein>
<dbReference type="PROSITE" id="PS50837">
    <property type="entry name" value="NACHT"/>
    <property type="match status" value="1"/>
</dbReference>
<proteinExistence type="predicted"/>